<dbReference type="Proteomes" id="UP000246630">
    <property type="component" value="Segment"/>
</dbReference>
<dbReference type="EMBL" id="MH153803">
    <property type="protein sequence ID" value="AWN03586.1"/>
    <property type="molecule type" value="Genomic_DNA"/>
</dbReference>
<sequence length="92" mass="10447">MRDTRKNLNLTVGEVAVMQEHAAELGVSVSSLGREWFIDFIENGSDYVKPTLQRVQVLAESEILAQAEMIAARDYNATLTDIIRRKIQLLRE</sequence>
<accession>A0A2U8UJF8</accession>
<organism evidence="1 2">
    <name type="scientific">Microbacterium phage Hyperion</name>
    <dbReference type="NCBI Taxonomy" id="2182354"/>
    <lineage>
        <taxon>Viruses</taxon>
        <taxon>Duplodnaviria</taxon>
        <taxon>Heunggongvirae</taxon>
        <taxon>Uroviricota</taxon>
        <taxon>Caudoviricetes</taxon>
        <taxon>Squashvirus</taxon>
        <taxon>Squashvirus hyperion</taxon>
    </lineage>
</organism>
<dbReference type="RefSeq" id="YP_009801613.1">
    <property type="nucleotide sequence ID" value="NC_047973.1"/>
</dbReference>
<reference evidence="1 2" key="1">
    <citation type="submission" date="2018-03" db="EMBL/GenBank/DDBJ databases">
        <authorList>
            <person name="Stanton A.-C.J."/>
            <person name="Garlena R.A."/>
            <person name="Russell D.A."/>
            <person name="Pope W.H."/>
            <person name="Jacobs-Sera D."/>
            <person name="Hatfull G.F."/>
        </authorList>
    </citation>
    <scope>NUCLEOTIDE SEQUENCE [LARGE SCALE GENOMIC DNA]</scope>
</reference>
<gene>
    <name evidence="1" type="primary">71</name>
    <name evidence="1" type="ORF">PBI_HYPERION_71</name>
</gene>
<evidence type="ECO:0000313" key="2">
    <source>
        <dbReference type="Proteomes" id="UP000246630"/>
    </source>
</evidence>
<protein>
    <submittedName>
        <fullName evidence="1">Uncharacterized protein</fullName>
    </submittedName>
</protein>
<proteinExistence type="predicted"/>
<dbReference type="GeneID" id="54992129"/>
<evidence type="ECO:0000313" key="1">
    <source>
        <dbReference type="EMBL" id="AWN03586.1"/>
    </source>
</evidence>
<dbReference type="KEGG" id="vg:54992129"/>
<name>A0A2U8UJF8_9CAUD</name>
<keyword evidence="2" id="KW-1185">Reference proteome</keyword>